<comment type="caution">
    <text evidence="3">The sequence shown here is derived from an EMBL/GenBank/DDBJ whole genome shotgun (WGS) entry which is preliminary data.</text>
</comment>
<evidence type="ECO:0000313" key="4">
    <source>
        <dbReference type="Proteomes" id="UP000777482"/>
    </source>
</evidence>
<feature type="region of interest" description="Disordered" evidence="1">
    <location>
        <begin position="226"/>
        <end position="379"/>
    </location>
</feature>
<keyword evidence="4" id="KW-1185">Reference proteome</keyword>
<feature type="compositionally biased region" description="Polar residues" evidence="1">
    <location>
        <begin position="306"/>
        <end position="323"/>
    </location>
</feature>
<protein>
    <submittedName>
        <fullName evidence="3">Uncharacterized protein</fullName>
    </submittedName>
</protein>
<accession>A0A9P6W1X4</accession>
<keyword evidence="2" id="KW-0472">Membrane</keyword>
<sequence length="379" mass="41353">MPLNETVDDQDIAVLYSGPWHFYRGPTNVYNASQWTYAALYGDSSGSHGVFSCRLESKTDGQSEPEGLWSWYDGGSLWWWPYQHNVTLCAVSAPWSDEHTLVLSVEPDQVRQGIAFDFGISSQSVTPGPVQWMSDFTNAVPPQSLRNTTATPILPSSTAYYAAAPSATDAATWAYDDSQSLRIGLGVGLGIGIPLGLCAALALWWHFRRRRRRIEGSIPYRKQGGTFEVQSVRHSKGGTPNMPNEEAEFGTDTLVEAGPEKDGARWYGRPGGPEGTYETGSIPASPGQYSPSSLDFALPLVPDSTVPPSNRRLSYASPGSPQTGYPPVSLSGAPPSQRPRWSATSGSETLSDLRATRTRDTFDFTADTELDDPNTFRER</sequence>
<evidence type="ECO:0000313" key="3">
    <source>
        <dbReference type="EMBL" id="KAG0661433.1"/>
    </source>
</evidence>
<dbReference type="OrthoDB" id="2526477at2759"/>
<dbReference type="EMBL" id="PUHQ01000035">
    <property type="protein sequence ID" value="KAG0661433.1"/>
    <property type="molecule type" value="Genomic_DNA"/>
</dbReference>
<evidence type="ECO:0000256" key="1">
    <source>
        <dbReference type="SAM" id="MobiDB-lite"/>
    </source>
</evidence>
<keyword evidence="2" id="KW-0812">Transmembrane</keyword>
<dbReference type="Proteomes" id="UP000777482">
    <property type="component" value="Unassembled WGS sequence"/>
</dbReference>
<keyword evidence="2" id="KW-1133">Transmembrane helix</keyword>
<evidence type="ECO:0000256" key="2">
    <source>
        <dbReference type="SAM" id="Phobius"/>
    </source>
</evidence>
<reference evidence="3 4" key="1">
    <citation type="submission" date="2020-11" db="EMBL/GenBank/DDBJ databases">
        <title>Kefir isolates.</title>
        <authorList>
            <person name="Marcisauskas S."/>
            <person name="Kim Y."/>
            <person name="Blasche S."/>
        </authorList>
    </citation>
    <scope>NUCLEOTIDE SEQUENCE [LARGE SCALE GENOMIC DNA]</scope>
    <source>
        <strain evidence="3 4">KR</strain>
    </source>
</reference>
<organism evidence="3 4">
    <name type="scientific">Rhodotorula mucilaginosa</name>
    <name type="common">Yeast</name>
    <name type="synonym">Rhodotorula rubra</name>
    <dbReference type="NCBI Taxonomy" id="5537"/>
    <lineage>
        <taxon>Eukaryota</taxon>
        <taxon>Fungi</taxon>
        <taxon>Dikarya</taxon>
        <taxon>Basidiomycota</taxon>
        <taxon>Pucciniomycotina</taxon>
        <taxon>Microbotryomycetes</taxon>
        <taxon>Sporidiobolales</taxon>
        <taxon>Sporidiobolaceae</taxon>
        <taxon>Rhodotorula</taxon>
    </lineage>
</organism>
<gene>
    <name evidence="3" type="ORF">C6P46_004030</name>
</gene>
<feature type="transmembrane region" description="Helical" evidence="2">
    <location>
        <begin position="183"/>
        <end position="205"/>
    </location>
</feature>
<dbReference type="AlphaFoldDB" id="A0A9P6W1X4"/>
<name>A0A9P6W1X4_RHOMI</name>
<proteinExistence type="predicted"/>